<dbReference type="EMBL" id="BARU01001985">
    <property type="protein sequence ID" value="GAH22915.1"/>
    <property type="molecule type" value="Genomic_DNA"/>
</dbReference>
<organism evidence="1">
    <name type="scientific">marine sediment metagenome</name>
    <dbReference type="NCBI Taxonomy" id="412755"/>
    <lineage>
        <taxon>unclassified sequences</taxon>
        <taxon>metagenomes</taxon>
        <taxon>ecological metagenomes</taxon>
    </lineage>
</organism>
<gene>
    <name evidence="1" type="ORF">S03H2_04886</name>
</gene>
<feature type="non-terminal residue" evidence="1">
    <location>
        <position position="1"/>
    </location>
</feature>
<accession>X1ERG7</accession>
<evidence type="ECO:0000313" key="1">
    <source>
        <dbReference type="EMBL" id="GAH22915.1"/>
    </source>
</evidence>
<proteinExistence type="predicted"/>
<protein>
    <submittedName>
        <fullName evidence="1">Uncharacterized protein</fullName>
    </submittedName>
</protein>
<dbReference type="AlphaFoldDB" id="X1ERG7"/>
<sequence length="425" mass="47607">EYTTGAKVIGKVAGGFSKVQFFLIPGPVGTAITVPLVSAPLLEAAGRKDLFGYVKKHKLETAFAVGFVGFKAYKGFKYATQDVVKTIRTPTEFSVKQERQVPFYKRVGKDKIIKDRIIEYTKKTYWTPGKHSVQPRWQTWFGIKPKIITTQKQLTTEVLKPIFASDIKEAGGHKVFVQKGVNPKATKFKWVAGDKDTSHLQDFLAQKHIKTFKGKLIPRKLAMQQFKASKIVKGSSTTTSFQRPKIHIDTSNLNKVNVKIELETSKSSAEYFGTTRKIGSTPDSKIYEGKLVFKDLGKGKIWGYDEAGKTVVYKFSPTTTGRTSSMKEIITVHRPIELVTHTTQTAYDVPKYLPKKFEKYSSLNFDLSGREFEPGGFTDLTRSITRTKFKIPGPLLISESSPVPLGNWMSLIRPESSSSFIGPIL</sequence>
<comment type="caution">
    <text evidence="1">The sequence shown here is derived from an EMBL/GenBank/DDBJ whole genome shotgun (WGS) entry which is preliminary data.</text>
</comment>
<reference evidence="1" key="1">
    <citation type="journal article" date="2014" name="Front. Microbiol.">
        <title>High frequency of phylogenetically diverse reductive dehalogenase-homologous genes in deep subseafloor sedimentary metagenomes.</title>
        <authorList>
            <person name="Kawai M."/>
            <person name="Futagami T."/>
            <person name="Toyoda A."/>
            <person name="Takaki Y."/>
            <person name="Nishi S."/>
            <person name="Hori S."/>
            <person name="Arai W."/>
            <person name="Tsubouchi T."/>
            <person name="Morono Y."/>
            <person name="Uchiyama I."/>
            <person name="Ito T."/>
            <person name="Fujiyama A."/>
            <person name="Inagaki F."/>
            <person name="Takami H."/>
        </authorList>
    </citation>
    <scope>NUCLEOTIDE SEQUENCE</scope>
    <source>
        <strain evidence="1">Expedition CK06-06</strain>
    </source>
</reference>
<name>X1ERG7_9ZZZZ</name>
<feature type="non-terminal residue" evidence="1">
    <location>
        <position position="425"/>
    </location>
</feature>